<dbReference type="InterPro" id="IPR036770">
    <property type="entry name" value="Ankyrin_rpt-contain_sf"/>
</dbReference>
<reference evidence="5" key="1">
    <citation type="submission" date="2022-11" db="UniProtKB">
        <authorList>
            <consortium name="WormBaseParasite"/>
        </authorList>
    </citation>
    <scope>IDENTIFICATION</scope>
</reference>
<dbReference type="Proteomes" id="UP000887565">
    <property type="component" value="Unplaced"/>
</dbReference>
<keyword evidence="4" id="KW-1185">Reference proteome</keyword>
<dbReference type="AlphaFoldDB" id="A0A915IJE7"/>
<proteinExistence type="predicted"/>
<dbReference type="Gene3D" id="1.25.40.20">
    <property type="entry name" value="Ankyrin repeat-containing domain"/>
    <property type="match status" value="1"/>
</dbReference>
<evidence type="ECO:0000313" key="4">
    <source>
        <dbReference type="Proteomes" id="UP000887565"/>
    </source>
</evidence>
<dbReference type="OMA" id="CEAGHVE"/>
<dbReference type="InterPro" id="IPR002110">
    <property type="entry name" value="Ankyrin_rpt"/>
</dbReference>
<evidence type="ECO:0000256" key="1">
    <source>
        <dbReference type="ARBA" id="ARBA00022737"/>
    </source>
</evidence>
<dbReference type="PROSITE" id="PS50297">
    <property type="entry name" value="ANK_REP_REGION"/>
    <property type="match status" value="1"/>
</dbReference>
<keyword evidence="1" id="KW-0677">Repeat</keyword>
<dbReference type="PANTHER" id="PTHR24189">
    <property type="entry name" value="MYOTROPHIN"/>
    <property type="match status" value="1"/>
</dbReference>
<dbReference type="InterPro" id="IPR050745">
    <property type="entry name" value="Multifunctional_regulatory"/>
</dbReference>
<dbReference type="SMART" id="SM00248">
    <property type="entry name" value="ANK"/>
    <property type="match status" value="2"/>
</dbReference>
<dbReference type="Pfam" id="PF12796">
    <property type="entry name" value="Ank_2"/>
    <property type="match status" value="1"/>
</dbReference>
<evidence type="ECO:0000313" key="5">
    <source>
        <dbReference type="WBParaSite" id="nRc.2.0.1.t14176-RA"/>
    </source>
</evidence>
<dbReference type="WBParaSite" id="nRc.2.0.1.t14176-RA">
    <property type="protein sequence ID" value="nRc.2.0.1.t14176-RA"/>
    <property type="gene ID" value="nRc.2.0.1.g14176"/>
</dbReference>
<feature type="repeat" description="ANK" evidence="3">
    <location>
        <begin position="30"/>
        <end position="62"/>
    </location>
</feature>
<protein>
    <submittedName>
        <fullName evidence="5">Uncharacterized protein</fullName>
    </submittedName>
</protein>
<sequence length="100" mass="11117">MLWAAENGKLSVVQELCNVNPNLVNARDADEYTPLHRACYNNHADVVKFLIDHNAQLNAKTEDGWQPLHSAARWGSFDAAQLLIDTEIVDINATTNGNFP</sequence>
<dbReference type="SUPFAM" id="SSF48403">
    <property type="entry name" value="Ankyrin repeat"/>
    <property type="match status" value="1"/>
</dbReference>
<evidence type="ECO:0000256" key="3">
    <source>
        <dbReference type="PROSITE-ProRule" id="PRU00023"/>
    </source>
</evidence>
<dbReference type="PROSITE" id="PS50088">
    <property type="entry name" value="ANK_REPEAT"/>
    <property type="match status" value="1"/>
</dbReference>
<evidence type="ECO:0000256" key="2">
    <source>
        <dbReference type="ARBA" id="ARBA00023043"/>
    </source>
</evidence>
<organism evidence="4 5">
    <name type="scientific">Romanomermis culicivorax</name>
    <name type="common">Nematode worm</name>
    <dbReference type="NCBI Taxonomy" id="13658"/>
    <lineage>
        <taxon>Eukaryota</taxon>
        <taxon>Metazoa</taxon>
        <taxon>Ecdysozoa</taxon>
        <taxon>Nematoda</taxon>
        <taxon>Enoplea</taxon>
        <taxon>Dorylaimia</taxon>
        <taxon>Mermithida</taxon>
        <taxon>Mermithoidea</taxon>
        <taxon>Mermithidae</taxon>
        <taxon>Romanomermis</taxon>
    </lineage>
</organism>
<name>A0A915IJE7_ROMCU</name>
<accession>A0A915IJE7</accession>
<dbReference type="PANTHER" id="PTHR24189:SF73">
    <property type="entry name" value="ANKYRIN REPEAT AND SOCS BOX-CONTAINING 15B"/>
    <property type="match status" value="1"/>
</dbReference>
<keyword evidence="2 3" id="KW-0040">ANK repeat</keyword>